<keyword evidence="4" id="KW-1185">Reference proteome</keyword>
<feature type="chain" id="PRO_5046732772" evidence="2">
    <location>
        <begin position="23"/>
        <end position="417"/>
    </location>
</feature>
<accession>A0ABQ6ZLY1</accession>
<protein>
    <submittedName>
        <fullName evidence="3">Uncharacterized protein</fullName>
    </submittedName>
</protein>
<feature type="signal peptide" evidence="2">
    <location>
        <begin position="1"/>
        <end position="22"/>
    </location>
</feature>
<feature type="compositionally biased region" description="Basic and acidic residues" evidence="1">
    <location>
        <begin position="392"/>
        <end position="406"/>
    </location>
</feature>
<feature type="region of interest" description="Disordered" evidence="1">
    <location>
        <begin position="106"/>
        <end position="125"/>
    </location>
</feature>
<feature type="region of interest" description="Disordered" evidence="1">
    <location>
        <begin position="379"/>
        <end position="417"/>
    </location>
</feature>
<proteinExistence type="predicted"/>
<name>A0ABQ6ZLY1_9GAMM</name>
<dbReference type="EMBL" id="PDWW01000001">
    <property type="protein sequence ID" value="KAF1727312.1"/>
    <property type="molecule type" value="Genomic_DNA"/>
</dbReference>
<dbReference type="RefSeq" id="WP_162335924.1">
    <property type="nucleotide sequence ID" value="NZ_JBHSRQ010000007.1"/>
</dbReference>
<evidence type="ECO:0000256" key="1">
    <source>
        <dbReference type="SAM" id="MobiDB-lite"/>
    </source>
</evidence>
<dbReference type="Proteomes" id="UP000781710">
    <property type="component" value="Unassembled WGS sequence"/>
</dbReference>
<organism evidence="3 4">
    <name type="scientific">Pseudoxanthomonas japonensis</name>
    <dbReference type="NCBI Taxonomy" id="69284"/>
    <lineage>
        <taxon>Bacteria</taxon>
        <taxon>Pseudomonadati</taxon>
        <taxon>Pseudomonadota</taxon>
        <taxon>Gammaproteobacteria</taxon>
        <taxon>Lysobacterales</taxon>
        <taxon>Lysobacteraceae</taxon>
        <taxon>Pseudoxanthomonas</taxon>
    </lineage>
</organism>
<evidence type="ECO:0000313" key="4">
    <source>
        <dbReference type="Proteomes" id="UP000781710"/>
    </source>
</evidence>
<comment type="caution">
    <text evidence="3">The sequence shown here is derived from an EMBL/GenBank/DDBJ whole genome shotgun (WGS) entry which is preliminary data.</text>
</comment>
<reference evidence="3 4" key="1">
    <citation type="submission" date="2017-10" db="EMBL/GenBank/DDBJ databases">
        <title>Whole genome sequencing of members of genus Pseudoxanthomonas.</title>
        <authorList>
            <person name="Kumar S."/>
            <person name="Bansal K."/>
            <person name="Kaur A."/>
            <person name="Patil P."/>
            <person name="Sharma S."/>
            <person name="Patil P.B."/>
        </authorList>
    </citation>
    <scope>NUCLEOTIDE SEQUENCE [LARGE SCALE GENOMIC DNA]</scope>
    <source>
        <strain evidence="3 4">DSM 17109</strain>
    </source>
</reference>
<keyword evidence="2" id="KW-0732">Signal</keyword>
<gene>
    <name evidence="3" type="ORF">CSC78_00355</name>
</gene>
<evidence type="ECO:0000256" key="2">
    <source>
        <dbReference type="SAM" id="SignalP"/>
    </source>
</evidence>
<sequence>MRRTPLTLALATALVVALPASSAPPAGPETQVWIDVATHSMAGMPDMGMLGGLAGKMMGGGKGPQGYPQSRNIPATQGHVLDIAMHNRLKPGVPAEQAVPAGLGVGKSLSLLPPPPGKEVEERKEHEMHDIEVTIRQYWGCGATVRPGQPKVMTLKVRNGQFQQDGSIAPGLFVPDRDIDVNPSYALWPNLKNNKRVGERSSMVGQHRITGDGVPASLQFELGQNADFLPKIALQTRGELTDSIGLSWQPVDRAKAYFLNAIAMQDERNFTVWSSAEVPGAGHELVNYLTGSYIDKWLKQKVLLPPGTTTCAIPQGIFKTTAKGGEQGGFASLNMIAYGPETNLTWPPKPADPKQPWDPEWNVRVRTKATTVAMLGMDFGDMGGMPADEGDGDGKRDPEKKEEGGAKKLLRGLMRNF</sequence>
<evidence type="ECO:0000313" key="3">
    <source>
        <dbReference type="EMBL" id="KAF1727312.1"/>
    </source>
</evidence>